<dbReference type="EMBL" id="UINC01196304">
    <property type="protein sequence ID" value="SVE13250.1"/>
    <property type="molecule type" value="Genomic_DNA"/>
</dbReference>
<protein>
    <submittedName>
        <fullName evidence="1">Uncharacterized protein</fullName>
    </submittedName>
</protein>
<proteinExistence type="predicted"/>
<accession>A0A383B0D0</accession>
<evidence type="ECO:0000313" key="1">
    <source>
        <dbReference type="EMBL" id="SVE13250.1"/>
    </source>
</evidence>
<name>A0A383B0D0_9ZZZZ</name>
<dbReference type="AlphaFoldDB" id="A0A383B0D0"/>
<sequence>MDFLKMTLDQYYRPSAFLDLQLIYCVHLYYFQNIEVFEMKDSYLYESYSSMHKIFFPHQNVD</sequence>
<feature type="non-terminal residue" evidence="1">
    <location>
        <position position="62"/>
    </location>
</feature>
<organism evidence="1">
    <name type="scientific">marine metagenome</name>
    <dbReference type="NCBI Taxonomy" id="408172"/>
    <lineage>
        <taxon>unclassified sequences</taxon>
        <taxon>metagenomes</taxon>
        <taxon>ecological metagenomes</taxon>
    </lineage>
</organism>
<gene>
    <name evidence="1" type="ORF">METZ01_LOCUS466104</name>
</gene>
<reference evidence="1" key="1">
    <citation type="submission" date="2018-05" db="EMBL/GenBank/DDBJ databases">
        <authorList>
            <person name="Lanie J.A."/>
            <person name="Ng W.-L."/>
            <person name="Kazmierczak K.M."/>
            <person name="Andrzejewski T.M."/>
            <person name="Davidsen T.M."/>
            <person name="Wayne K.J."/>
            <person name="Tettelin H."/>
            <person name="Glass J.I."/>
            <person name="Rusch D."/>
            <person name="Podicherti R."/>
            <person name="Tsui H.-C.T."/>
            <person name="Winkler M.E."/>
        </authorList>
    </citation>
    <scope>NUCLEOTIDE SEQUENCE</scope>
</reference>